<name>A0A9N7TWU6_PLEPL</name>
<feature type="compositionally biased region" description="Low complexity" evidence="1">
    <location>
        <begin position="11"/>
        <end position="27"/>
    </location>
</feature>
<feature type="compositionally biased region" description="Polar residues" evidence="1">
    <location>
        <begin position="65"/>
        <end position="75"/>
    </location>
</feature>
<accession>A0A9N7TWU6</accession>
<feature type="region of interest" description="Disordered" evidence="1">
    <location>
        <begin position="1"/>
        <end position="27"/>
    </location>
</feature>
<keyword evidence="3" id="KW-1185">Reference proteome</keyword>
<reference evidence="2" key="1">
    <citation type="submission" date="2020-03" db="EMBL/GenBank/DDBJ databases">
        <authorList>
            <person name="Weist P."/>
        </authorList>
    </citation>
    <scope>NUCLEOTIDE SEQUENCE</scope>
</reference>
<dbReference type="Proteomes" id="UP001153269">
    <property type="component" value="Unassembled WGS sequence"/>
</dbReference>
<evidence type="ECO:0000313" key="2">
    <source>
        <dbReference type="EMBL" id="CAB1419128.1"/>
    </source>
</evidence>
<dbReference type="AlphaFoldDB" id="A0A9N7TWU6"/>
<organism evidence="2 3">
    <name type="scientific">Pleuronectes platessa</name>
    <name type="common">European plaice</name>
    <dbReference type="NCBI Taxonomy" id="8262"/>
    <lineage>
        <taxon>Eukaryota</taxon>
        <taxon>Metazoa</taxon>
        <taxon>Chordata</taxon>
        <taxon>Craniata</taxon>
        <taxon>Vertebrata</taxon>
        <taxon>Euteleostomi</taxon>
        <taxon>Actinopterygii</taxon>
        <taxon>Neopterygii</taxon>
        <taxon>Teleostei</taxon>
        <taxon>Neoteleostei</taxon>
        <taxon>Acanthomorphata</taxon>
        <taxon>Carangaria</taxon>
        <taxon>Pleuronectiformes</taxon>
        <taxon>Pleuronectoidei</taxon>
        <taxon>Pleuronectidae</taxon>
        <taxon>Pleuronectes</taxon>
    </lineage>
</organism>
<protein>
    <submittedName>
        <fullName evidence="2">Uncharacterized protein</fullName>
    </submittedName>
</protein>
<sequence>MPPLSPVTDKASTGTQPAATAPPAVSKLPAEVAPEALPATVTSECKVDNAAVAPVADPAPETALSVVSETGATESKSTKEG</sequence>
<feature type="region of interest" description="Disordered" evidence="1">
    <location>
        <begin position="56"/>
        <end position="81"/>
    </location>
</feature>
<proteinExistence type="predicted"/>
<evidence type="ECO:0000256" key="1">
    <source>
        <dbReference type="SAM" id="MobiDB-lite"/>
    </source>
</evidence>
<evidence type="ECO:0000313" key="3">
    <source>
        <dbReference type="Proteomes" id="UP001153269"/>
    </source>
</evidence>
<gene>
    <name evidence="2" type="ORF">PLEPLA_LOCUS6956</name>
</gene>
<dbReference type="EMBL" id="CADEAL010000367">
    <property type="protein sequence ID" value="CAB1419128.1"/>
    <property type="molecule type" value="Genomic_DNA"/>
</dbReference>
<comment type="caution">
    <text evidence="2">The sequence shown here is derived from an EMBL/GenBank/DDBJ whole genome shotgun (WGS) entry which is preliminary data.</text>
</comment>